<organism evidence="1">
    <name type="scientific">uncultured Caudovirales phage</name>
    <dbReference type="NCBI Taxonomy" id="2100421"/>
    <lineage>
        <taxon>Viruses</taxon>
        <taxon>Duplodnaviria</taxon>
        <taxon>Heunggongvirae</taxon>
        <taxon>Uroviricota</taxon>
        <taxon>Caudoviricetes</taxon>
        <taxon>Peduoviridae</taxon>
        <taxon>Maltschvirus</taxon>
        <taxon>Maltschvirus maltsch</taxon>
    </lineage>
</organism>
<proteinExistence type="predicted"/>
<gene>
    <name evidence="1" type="ORF">UFOVP770_32</name>
</gene>
<reference evidence="1" key="1">
    <citation type="submission" date="2020-04" db="EMBL/GenBank/DDBJ databases">
        <authorList>
            <person name="Chiriac C."/>
            <person name="Salcher M."/>
            <person name="Ghai R."/>
            <person name="Kavagutti S V."/>
        </authorList>
    </citation>
    <scope>NUCLEOTIDE SEQUENCE</scope>
</reference>
<evidence type="ECO:0000313" key="1">
    <source>
        <dbReference type="EMBL" id="CAB4161186.1"/>
    </source>
</evidence>
<protein>
    <submittedName>
        <fullName evidence="1">Uncharacterized protein</fullName>
    </submittedName>
</protein>
<accession>A0A6J5NU51</accession>
<name>A0A6J5NU51_9CAUD</name>
<sequence>MAEAFVPKPGVAYLRPNTRKTEDWMADYTGTLITPEDILPNTPYFINITDRAEKGDLKFSIGKQVIPKTQESAKGADVEDDGDVPF</sequence>
<dbReference type="EMBL" id="LR796715">
    <property type="protein sequence ID" value="CAB4161186.1"/>
    <property type="molecule type" value="Genomic_DNA"/>
</dbReference>